<keyword evidence="1" id="KW-0812">Transmembrane</keyword>
<sequence>MKDALFRYATPAMTSLFVISLISGVIIFFHIGPAWLHGVHEWLSMVLIVPFVLHMWRNWRAFINYFKRAAMPFSLAAGVAAVAAFGIMPAGAEGERSGPPQFALAATMVAATPAAVAPVLGVSPDALVDKLKAAGFVSADAATPMKSMAEAAGKTATDVYRVLTQVRK</sequence>
<protein>
    <recommendedName>
        <fullName evidence="4">DUF4405 domain-containing protein</fullName>
    </recommendedName>
</protein>
<organism evidence="2 3">
    <name type="scientific">Rhizobium aquaticum</name>
    <dbReference type="NCBI Taxonomy" id="1549636"/>
    <lineage>
        <taxon>Bacteria</taxon>
        <taxon>Pseudomonadati</taxon>
        <taxon>Pseudomonadota</taxon>
        <taxon>Alphaproteobacteria</taxon>
        <taxon>Hyphomicrobiales</taxon>
        <taxon>Rhizobiaceae</taxon>
        <taxon>Rhizobium/Agrobacterium group</taxon>
        <taxon>Rhizobium</taxon>
    </lineage>
</organism>
<name>A0ABV2IU55_9HYPH</name>
<proteinExistence type="predicted"/>
<feature type="transmembrane region" description="Helical" evidence="1">
    <location>
        <begin position="71"/>
        <end position="90"/>
    </location>
</feature>
<keyword evidence="1" id="KW-1133">Transmembrane helix</keyword>
<gene>
    <name evidence="2" type="ORF">ABID16_000320</name>
</gene>
<keyword evidence="3" id="KW-1185">Reference proteome</keyword>
<accession>A0ABV2IU55</accession>
<evidence type="ECO:0008006" key="4">
    <source>
        <dbReference type="Google" id="ProtNLM"/>
    </source>
</evidence>
<keyword evidence="1" id="KW-0472">Membrane</keyword>
<feature type="transmembrane region" description="Helical" evidence="1">
    <location>
        <begin position="42"/>
        <end position="59"/>
    </location>
</feature>
<comment type="caution">
    <text evidence="2">The sequence shown here is derived from an EMBL/GenBank/DDBJ whole genome shotgun (WGS) entry which is preliminary data.</text>
</comment>
<dbReference type="EMBL" id="JBEPMB010000001">
    <property type="protein sequence ID" value="MET3612015.1"/>
    <property type="molecule type" value="Genomic_DNA"/>
</dbReference>
<feature type="transmembrane region" description="Helical" evidence="1">
    <location>
        <begin position="102"/>
        <end position="122"/>
    </location>
</feature>
<feature type="transmembrane region" description="Helical" evidence="1">
    <location>
        <begin position="12"/>
        <end position="36"/>
    </location>
</feature>
<dbReference type="Proteomes" id="UP001549047">
    <property type="component" value="Unassembled WGS sequence"/>
</dbReference>
<reference evidence="2 3" key="1">
    <citation type="submission" date="2024-06" db="EMBL/GenBank/DDBJ databases">
        <title>Genomic Encyclopedia of Type Strains, Phase IV (KMG-IV): sequencing the most valuable type-strain genomes for metagenomic binning, comparative biology and taxonomic classification.</title>
        <authorList>
            <person name="Goeker M."/>
        </authorList>
    </citation>
    <scope>NUCLEOTIDE SEQUENCE [LARGE SCALE GENOMIC DNA]</scope>
    <source>
        <strain evidence="2 3">DSM 29780</strain>
    </source>
</reference>
<evidence type="ECO:0000313" key="3">
    <source>
        <dbReference type="Proteomes" id="UP001549047"/>
    </source>
</evidence>
<dbReference type="RefSeq" id="WP_354554604.1">
    <property type="nucleotide sequence ID" value="NZ_JBEPMB010000001.1"/>
</dbReference>
<evidence type="ECO:0000313" key="2">
    <source>
        <dbReference type="EMBL" id="MET3612015.1"/>
    </source>
</evidence>
<evidence type="ECO:0000256" key="1">
    <source>
        <dbReference type="SAM" id="Phobius"/>
    </source>
</evidence>